<evidence type="ECO:0000313" key="1">
    <source>
        <dbReference type="EMBL" id="GBN05036.1"/>
    </source>
</evidence>
<dbReference type="Proteomes" id="UP000499080">
    <property type="component" value="Unassembled WGS sequence"/>
</dbReference>
<keyword evidence="2" id="KW-1185">Reference proteome</keyword>
<gene>
    <name evidence="1" type="ORF">AVEN_237868_1</name>
</gene>
<organism evidence="1 2">
    <name type="scientific">Araneus ventricosus</name>
    <name type="common">Orbweaver spider</name>
    <name type="synonym">Epeira ventricosa</name>
    <dbReference type="NCBI Taxonomy" id="182803"/>
    <lineage>
        <taxon>Eukaryota</taxon>
        <taxon>Metazoa</taxon>
        <taxon>Ecdysozoa</taxon>
        <taxon>Arthropoda</taxon>
        <taxon>Chelicerata</taxon>
        <taxon>Arachnida</taxon>
        <taxon>Araneae</taxon>
        <taxon>Araneomorphae</taxon>
        <taxon>Entelegynae</taxon>
        <taxon>Araneoidea</taxon>
        <taxon>Araneidae</taxon>
        <taxon>Araneus</taxon>
    </lineage>
</organism>
<comment type="caution">
    <text evidence="1">The sequence shown here is derived from an EMBL/GenBank/DDBJ whole genome shotgun (WGS) entry which is preliminary data.</text>
</comment>
<protein>
    <submittedName>
        <fullName evidence="1">Uncharacterized protein</fullName>
    </submittedName>
</protein>
<proteinExistence type="predicted"/>
<sequence length="48" mass="5379">MPIYSSKAPTPGFVCNTSYLEPWEQGLGKDSLVIEMTRDGQTFPVKCR</sequence>
<accession>A0A4Y2KUJ8</accession>
<evidence type="ECO:0000313" key="2">
    <source>
        <dbReference type="Proteomes" id="UP000499080"/>
    </source>
</evidence>
<dbReference type="EMBL" id="BGPR01196114">
    <property type="protein sequence ID" value="GBN05036.1"/>
    <property type="molecule type" value="Genomic_DNA"/>
</dbReference>
<reference evidence="1 2" key="1">
    <citation type="journal article" date="2019" name="Sci. Rep.">
        <title>Orb-weaving spider Araneus ventricosus genome elucidates the spidroin gene catalogue.</title>
        <authorList>
            <person name="Kono N."/>
            <person name="Nakamura H."/>
            <person name="Ohtoshi R."/>
            <person name="Moran D.A.P."/>
            <person name="Shinohara A."/>
            <person name="Yoshida Y."/>
            <person name="Fujiwara M."/>
            <person name="Mori M."/>
            <person name="Tomita M."/>
            <person name="Arakawa K."/>
        </authorList>
    </citation>
    <scope>NUCLEOTIDE SEQUENCE [LARGE SCALE GENOMIC DNA]</scope>
</reference>
<name>A0A4Y2KUJ8_ARAVE</name>
<dbReference type="AlphaFoldDB" id="A0A4Y2KUJ8"/>
<feature type="non-terminal residue" evidence="1">
    <location>
        <position position="48"/>
    </location>
</feature>